<dbReference type="PANTHER" id="PTHR30296">
    <property type="entry name" value="UNCHARACTERIZED PROTEIN YKGE"/>
    <property type="match status" value="1"/>
</dbReference>
<protein>
    <submittedName>
        <fullName evidence="2">Fe-S oxidoreductase</fullName>
    </submittedName>
</protein>
<accession>A0A0H4VQH5</accession>
<gene>
    <name evidence="2" type="ORF">TH63_10695</name>
</gene>
<dbReference type="InterPro" id="IPR004017">
    <property type="entry name" value="Cys_rich_dom"/>
</dbReference>
<evidence type="ECO:0000313" key="3">
    <source>
        <dbReference type="Proteomes" id="UP000036458"/>
    </source>
</evidence>
<dbReference type="KEGG" id="ruf:TH63_10695"/>
<dbReference type="Pfam" id="PF02754">
    <property type="entry name" value="CCG"/>
    <property type="match status" value="2"/>
</dbReference>
<sequence>MTVGLFIPCFVDQFYPNAAVATLELLEKAGVTVVYPVRQTCCGQPMANSGFEHLTKDCNNLFIQNFKKFDYIVSPSGSCVLHVKDHLHSNKYEAQAQAIRSKVYELVEFLTDVLRIESLPARFPYKVGLHQSCHGQRGLGLAQMSELVAPAFSKPEKLLNMVQDLELIALTRKDECCGFGGTFCVTEEAVSVKMGKDRVTDHLRNNAEIITGADMSCLMHMEGILRRQKSPVKVMHIAEILNAQVPA</sequence>
<organism evidence="2 3">
    <name type="scientific">Rufibacter radiotolerans</name>
    <dbReference type="NCBI Taxonomy" id="1379910"/>
    <lineage>
        <taxon>Bacteria</taxon>
        <taxon>Pseudomonadati</taxon>
        <taxon>Bacteroidota</taxon>
        <taxon>Cytophagia</taxon>
        <taxon>Cytophagales</taxon>
        <taxon>Hymenobacteraceae</taxon>
        <taxon>Rufibacter</taxon>
    </lineage>
</organism>
<dbReference type="AlphaFoldDB" id="A0A0H4VQH5"/>
<proteinExistence type="predicted"/>
<dbReference type="PATRIC" id="fig|1379910.4.peg.2323"/>
<dbReference type="STRING" id="1379910.TH63_10695"/>
<dbReference type="Proteomes" id="UP000036458">
    <property type="component" value="Chromosome"/>
</dbReference>
<feature type="domain" description="Cysteine-rich" evidence="1">
    <location>
        <begin position="127"/>
        <end position="221"/>
    </location>
</feature>
<evidence type="ECO:0000259" key="1">
    <source>
        <dbReference type="Pfam" id="PF02754"/>
    </source>
</evidence>
<feature type="domain" description="Cysteine-rich" evidence="1">
    <location>
        <begin position="3"/>
        <end position="83"/>
    </location>
</feature>
<dbReference type="GO" id="GO:0016491">
    <property type="term" value="F:oxidoreductase activity"/>
    <property type="evidence" value="ECO:0007669"/>
    <property type="project" value="UniProtKB-ARBA"/>
</dbReference>
<dbReference type="GO" id="GO:0005829">
    <property type="term" value="C:cytosol"/>
    <property type="evidence" value="ECO:0007669"/>
    <property type="project" value="TreeGrafter"/>
</dbReference>
<keyword evidence="3" id="KW-1185">Reference proteome</keyword>
<evidence type="ECO:0000313" key="2">
    <source>
        <dbReference type="EMBL" id="AKQ46004.1"/>
    </source>
</evidence>
<name>A0A0H4VQH5_9BACT</name>
<dbReference type="OrthoDB" id="9770306at2"/>
<reference evidence="2 3" key="1">
    <citation type="submission" date="2015-01" db="EMBL/GenBank/DDBJ databases">
        <title>Rufibacter sp./DG31D/ whole genome sequencing.</title>
        <authorList>
            <person name="Kim M.K."/>
            <person name="Srinivasan S."/>
            <person name="Lee J.-J."/>
        </authorList>
    </citation>
    <scope>NUCLEOTIDE SEQUENCE [LARGE SCALE GENOMIC DNA]</scope>
    <source>
        <strain evidence="2 3">DG31D</strain>
    </source>
</reference>
<dbReference type="RefSeq" id="WP_048920939.1">
    <property type="nucleotide sequence ID" value="NZ_CP010777.1"/>
</dbReference>
<dbReference type="PANTHER" id="PTHR30296:SF0">
    <property type="entry name" value="LACTATE UTILIZATION PROTEIN A"/>
    <property type="match status" value="1"/>
</dbReference>
<dbReference type="EMBL" id="CP010777">
    <property type="protein sequence ID" value="AKQ46004.1"/>
    <property type="molecule type" value="Genomic_DNA"/>
</dbReference>